<dbReference type="Proteomes" id="UP000248817">
    <property type="component" value="Unassembled WGS sequence"/>
</dbReference>
<gene>
    <name evidence="2" type="ORF">BP00DRAFT_429873</name>
</gene>
<keyword evidence="1" id="KW-1133">Transmembrane helix</keyword>
<name>A0A2V5HSZ7_9EURO</name>
<keyword evidence="1" id="KW-0472">Membrane</keyword>
<dbReference type="EMBL" id="KZ825582">
    <property type="protein sequence ID" value="PYI26931.1"/>
    <property type="molecule type" value="Genomic_DNA"/>
</dbReference>
<proteinExistence type="predicted"/>
<reference evidence="2 3" key="1">
    <citation type="submission" date="2018-02" db="EMBL/GenBank/DDBJ databases">
        <title>The genomes of Aspergillus section Nigri reveals drivers in fungal speciation.</title>
        <authorList>
            <consortium name="DOE Joint Genome Institute"/>
            <person name="Vesth T.C."/>
            <person name="Nybo J."/>
            <person name="Theobald S."/>
            <person name="Brandl J."/>
            <person name="Frisvad J.C."/>
            <person name="Nielsen K.F."/>
            <person name="Lyhne E.K."/>
            <person name="Kogle M.E."/>
            <person name="Kuo A."/>
            <person name="Riley R."/>
            <person name="Clum A."/>
            <person name="Nolan M."/>
            <person name="Lipzen A."/>
            <person name="Salamov A."/>
            <person name="Henrissat B."/>
            <person name="Wiebenga A."/>
            <person name="De vries R.P."/>
            <person name="Grigoriev I.V."/>
            <person name="Mortensen U.H."/>
            <person name="Andersen M.R."/>
            <person name="Baker S.E."/>
        </authorList>
    </citation>
    <scope>NUCLEOTIDE SEQUENCE [LARGE SCALE GENOMIC DNA]</scope>
    <source>
        <strain evidence="2 3">CBS 114.80</strain>
    </source>
</reference>
<feature type="transmembrane region" description="Helical" evidence="1">
    <location>
        <begin position="20"/>
        <end position="38"/>
    </location>
</feature>
<keyword evidence="1" id="KW-0812">Transmembrane</keyword>
<evidence type="ECO:0000256" key="1">
    <source>
        <dbReference type="SAM" id="Phobius"/>
    </source>
</evidence>
<evidence type="ECO:0000313" key="3">
    <source>
        <dbReference type="Proteomes" id="UP000248817"/>
    </source>
</evidence>
<keyword evidence="3" id="KW-1185">Reference proteome</keyword>
<sequence length="64" mass="7453">MAKHGSTLPDNLTEYPSPFMHSYRSIPLLPLLIIIIIIKKNKNKVIVWRWVGWGNLYCRGVNFV</sequence>
<protein>
    <recommendedName>
        <fullName evidence="4">Transmembrane protein</fullName>
    </recommendedName>
</protein>
<evidence type="ECO:0008006" key="4">
    <source>
        <dbReference type="Google" id="ProtNLM"/>
    </source>
</evidence>
<accession>A0A2V5HSZ7</accession>
<evidence type="ECO:0000313" key="2">
    <source>
        <dbReference type="EMBL" id="PYI26931.1"/>
    </source>
</evidence>
<organism evidence="2 3">
    <name type="scientific">Aspergillus indologenus CBS 114.80</name>
    <dbReference type="NCBI Taxonomy" id="1450541"/>
    <lineage>
        <taxon>Eukaryota</taxon>
        <taxon>Fungi</taxon>
        <taxon>Dikarya</taxon>
        <taxon>Ascomycota</taxon>
        <taxon>Pezizomycotina</taxon>
        <taxon>Eurotiomycetes</taxon>
        <taxon>Eurotiomycetidae</taxon>
        <taxon>Eurotiales</taxon>
        <taxon>Aspergillaceae</taxon>
        <taxon>Aspergillus</taxon>
        <taxon>Aspergillus subgen. Circumdati</taxon>
    </lineage>
</organism>
<dbReference type="AlphaFoldDB" id="A0A2V5HSZ7"/>